<evidence type="ECO:0000313" key="1">
    <source>
        <dbReference type="EMBL" id="CAB3406837.1"/>
    </source>
</evidence>
<protein>
    <recommendedName>
        <fullName evidence="3">DUF19 domain-containing protein</fullName>
    </recommendedName>
</protein>
<name>A0A8S1F3Z7_9PELO</name>
<dbReference type="PANTHER" id="PTHR34401">
    <property type="entry name" value="PROTEIN CBG12388-RELATED"/>
    <property type="match status" value="1"/>
</dbReference>
<reference evidence="1 2" key="1">
    <citation type="submission" date="2020-04" db="EMBL/GenBank/DDBJ databases">
        <authorList>
            <person name="Laetsch R D."/>
            <person name="Stevens L."/>
            <person name="Kumar S."/>
            <person name="Blaxter L. M."/>
        </authorList>
    </citation>
    <scope>NUCLEOTIDE SEQUENCE [LARGE SCALE GENOMIC DNA]</scope>
</reference>
<organism evidence="1 2">
    <name type="scientific">Caenorhabditis bovis</name>
    <dbReference type="NCBI Taxonomy" id="2654633"/>
    <lineage>
        <taxon>Eukaryota</taxon>
        <taxon>Metazoa</taxon>
        <taxon>Ecdysozoa</taxon>
        <taxon>Nematoda</taxon>
        <taxon>Chromadorea</taxon>
        <taxon>Rhabditida</taxon>
        <taxon>Rhabditina</taxon>
        <taxon>Rhabditomorpha</taxon>
        <taxon>Rhabditoidea</taxon>
        <taxon>Rhabditidae</taxon>
        <taxon>Peloderinae</taxon>
        <taxon>Caenorhabditis</taxon>
    </lineage>
</organism>
<comment type="caution">
    <text evidence="1">The sequence shown here is derived from an EMBL/GenBank/DDBJ whole genome shotgun (WGS) entry which is preliminary data.</text>
</comment>
<evidence type="ECO:0008006" key="3">
    <source>
        <dbReference type="Google" id="ProtNLM"/>
    </source>
</evidence>
<sequence length="275" mass="31395">MGWTTTECQQRCRRRRPHTTTIQELLLATMTTPRFLIYSTIFAIGAVAAANRDPVDTVANQGFDILQQAKLTGQSVRQCSCREQRICVEEMKAQAKECTVPCFQMFSTITSRPNDLKQCFDEKNNILEDFLTCFENRVEACVQTEQGPMIPKTDIRSIFRISERSIVTQTANIKTMIAPIKHILDATGDFALCVKDCFLLRNQNGFCFDRQGCQPLVAEAKAKRSFRACTKKMHWKREAGELCECSVNAGVTELRQYCAMFKLMGRKSPMRRERS</sequence>
<keyword evidence="2" id="KW-1185">Reference proteome</keyword>
<dbReference type="EMBL" id="CADEPM010000005">
    <property type="protein sequence ID" value="CAB3406837.1"/>
    <property type="molecule type" value="Genomic_DNA"/>
</dbReference>
<dbReference type="PANTHER" id="PTHR34401:SF6">
    <property type="entry name" value="DUF19 DOMAIN-CONTAINING PROTEIN"/>
    <property type="match status" value="1"/>
</dbReference>
<evidence type="ECO:0000313" key="2">
    <source>
        <dbReference type="Proteomes" id="UP000494206"/>
    </source>
</evidence>
<dbReference type="AlphaFoldDB" id="A0A8S1F3Z7"/>
<dbReference type="Proteomes" id="UP000494206">
    <property type="component" value="Unassembled WGS sequence"/>
</dbReference>
<proteinExistence type="predicted"/>
<dbReference type="OrthoDB" id="5774418at2759"/>
<gene>
    <name evidence="1" type="ORF">CBOVIS_LOCUS8850</name>
</gene>
<accession>A0A8S1F3Z7</accession>